<proteinExistence type="predicted"/>
<sequence>MPPEIQNNPRFFPWFEDFIGAIDGTHVRASVPIEMQERFRGRKDKTTQNVLAAVDFDLKFTYVLAGWEGSAHDSRVLGDALRKGLRFPKELLEFLAEEVRKGHRPNNAFKTSSFIAAAKMISEKFHTCTADHVENHMRTVRTTWGVISQVRGRSGFGWDDNVKMQYPSHEKYLNKKIDMYDEISIVAGKDNARGNFSKKFGDIQTNSSGQPSTIEVEPTKSDSATSSEPRYHKMRSRAEEEGDLRHISTQLGEVVSGLKKFSDNQLDVENLYGEIMKMDDVDEVVRVAAFDHLVEREMLARAFLTKSEALRKLWIQNFVKSLR</sequence>
<evidence type="ECO:0000313" key="3">
    <source>
        <dbReference type="EnsemblPlants" id="AUR62027137-RA:cds"/>
    </source>
</evidence>
<dbReference type="InterPro" id="IPR024752">
    <property type="entry name" value="Myb/SANT-like_dom"/>
</dbReference>
<name>A0A803MCE4_CHEQI</name>
<dbReference type="Proteomes" id="UP000596660">
    <property type="component" value="Unplaced"/>
</dbReference>
<evidence type="ECO:0000313" key="4">
    <source>
        <dbReference type="Proteomes" id="UP000596660"/>
    </source>
</evidence>
<evidence type="ECO:0000256" key="1">
    <source>
        <dbReference type="SAM" id="MobiDB-lite"/>
    </source>
</evidence>
<evidence type="ECO:0000259" key="2">
    <source>
        <dbReference type="Pfam" id="PF12776"/>
    </source>
</evidence>
<dbReference type="GO" id="GO:0046872">
    <property type="term" value="F:metal ion binding"/>
    <property type="evidence" value="ECO:0007669"/>
    <property type="project" value="UniProtKB-KW"/>
</dbReference>
<feature type="region of interest" description="Disordered" evidence="1">
    <location>
        <begin position="200"/>
        <end position="239"/>
    </location>
</feature>
<dbReference type="Gramene" id="AUR62027137-RA">
    <property type="protein sequence ID" value="AUR62027137-RA:cds"/>
    <property type="gene ID" value="AUR62027137"/>
</dbReference>
<dbReference type="PANTHER" id="PTHR46929:SF23">
    <property type="entry name" value="L10-INTERACTING MYB DOMAIN-CONTAINING PROTEIN-LIKE"/>
    <property type="match status" value="1"/>
</dbReference>
<dbReference type="Pfam" id="PF12776">
    <property type="entry name" value="Myb_DNA-bind_3"/>
    <property type="match status" value="1"/>
</dbReference>
<feature type="compositionally biased region" description="Polar residues" evidence="1">
    <location>
        <begin position="203"/>
        <end position="213"/>
    </location>
</feature>
<dbReference type="EnsemblPlants" id="AUR62027137-RA">
    <property type="protein sequence ID" value="AUR62027137-RA:cds"/>
    <property type="gene ID" value="AUR62027137"/>
</dbReference>
<dbReference type="PANTHER" id="PTHR46929">
    <property type="entry name" value="EXPRESSED PROTEIN"/>
    <property type="match status" value="1"/>
</dbReference>
<reference evidence="3" key="1">
    <citation type="journal article" date="2017" name="Nature">
        <title>The genome of Chenopodium quinoa.</title>
        <authorList>
            <person name="Jarvis D.E."/>
            <person name="Ho Y.S."/>
            <person name="Lightfoot D.J."/>
            <person name="Schmoeckel S.M."/>
            <person name="Li B."/>
            <person name="Borm T.J.A."/>
            <person name="Ohyanagi H."/>
            <person name="Mineta K."/>
            <person name="Michell C.T."/>
            <person name="Saber N."/>
            <person name="Kharbatia N.M."/>
            <person name="Rupper R.R."/>
            <person name="Sharp A.R."/>
            <person name="Dally N."/>
            <person name="Boughton B.A."/>
            <person name="Woo Y.H."/>
            <person name="Gao G."/>
            <person name="Schijlen E.G.W.M."/>
            <person name="Guo X."/>
            <person name="Momin A.A."/>
            <person name="Negrao S."/>
            <person name="Al-Babili S."/>
            <person name="Gehring C."/>
            <person name="Roessner U."/>
            <person name="Jung C."/>
            <person name="Murphy K."/>
            <person name="Arold S.T."/>
            <person name="Gojobori T."/>
            <person name="van der Linden C.G."/>
            <person name="van Loo E.N."/>
            <person name="Jellen E.N."/>
            <person name="Maughan P.J."/>
            <person name="Tester M."/>
        </authorList>
    </citation>
    <scope>NUCLEOTIDE SEQUENCE [LARGE SCALE GENOMIC DNA]</scope>
    <source>
        <strain evidence="3">cv. PI 614886</strain>
    </source>
</reference>
<feature type="domain" description="Myb/SANT-like" evidence="2">
    <location>
        <begin position="90"/>
        <end position="164"/>
    </location>
</feature>
<dbReference type="OMA" id="RNTWITI"/>
<reference evidence="3" key="2">
    <citation type="submission" date="2021-03" db="UniProtKB">
        <authorList>
            <consortium name="EnsemblPlants"/>
        </authorList>
    </citation>
    <scope>IDENTIFICATION</scope>
</reference>
<dbReference type="AlphaFoldDB" id="A0A803MCE4"/>
<accession>A0A803MCE4</accession>
<organism evidence="3 4">
    <name type="scientific">Chenopodium quinoa</name>
    <name type="common">Quinoa</name>
    <dbReference type="NCBI Taxonomy" id="63459"/>
    <lineage>
        <taxon>Eukaryota</taxon>
        <taxon>Viridiplantae</taxon>
        <taxon>Streptophyta</taxon>
        <taxon>Embryophyta</taxon>
        <taxon>Tracheophyta</taxon>
        <taxon>Spermatophyta</taxon>
        <taxon>Magnoliopsida</taxon>
        <taxon>eudicotyledons</taxon>
        <taxon>Gunneridae</taxon>
        <taxon>Pentapetalae</taxon>
        <taxon>Caryophyllales</taxon>
        <taxon>Chenopodiaceae</taxon>
        <taxon>Chenopodioideae</taxon>
        <taxon>Atripliceae</taxon>
        <taxon>Chenopodium</taxon>
    </lineage>
</organism>
<protein>
    <recommendedName>
        <fullName evidence="2">Myb/SANT-like domain-containing protein</fullName>
    </recommendedName>
</protein>
<keyword evidence="4" id="KW-1185">Reference proteome</keyword>